<dbReference type="GO" id="GO:0031388">
    <property type="term" value="P:organic acid phosphorylation"/>
    <property type="evidence" value="ECO:0007669"/>
    <property type="project" value="UniProtKB-UniRule"/>
</dbReference>
<dbReference type="OrthoDB" id="9774290at2"/>
<dbReference type="SUPFAM" id="SSF110738">
    <property type="entry name" value="Glycerate kinase I"/>
    <property type="match status" value="1"/>
</dbReference>
<dbReference type="InterPro" id="IPR018193">
    <property type="entry name" value="Glyc_kinase_flavodox-like_fold"/>
</dbReference>
<keyword evidence="3 4" id="KW-0418">Kinase</keyword>
<dbReference type="InterPro" id="IPR004381">
    <property type="entry name" value="Glycerate_kinase"/>
</dbReference>
<dbReference type="PANTHER" id="PTHR21599:SF0">
    <property type="entry name" value="GLYCERATE KINASE"/>
    <property type="match status" value="1"/>
</dbReference>
<dbReference type="InterPro" id="IPR018197">
    <property type="entry name" value="Glycerate_kinase_RE-like"/>
</dbReference>
<evidence type="ECO:0000256" key="2">
    <source>
        <dbReference type="ARBA" id="ARBA00022679"/>
    </source>
</evidence>
<dbReference type="AlphaFoldDB" id="A0A364K659"/>
<dbReference type="EMBL" id="QJKK01000003">
    <property type="protein sequence ID" value="RAL25795.1"/>
    <property type="molecule type" value="Genomic_DNA"/>
</dbReference>
<accession>A0A364K659</accession>
<sequence>MKIVIAPDSYKGSLSSKEVGLIIQKAFQEEMPTADIEVVPMADGGEGTLETILFAVGGEKVDLEVTGPLGNRIMTSYGVLSDQETVVIEIAQVVGLPQIPQNQRNPMLTTTYGVGEQMIHALKRGYRKFIIGLGGSATNDGGLGMLQALGITFLDRDGSAVKPIGASLEKIKEVDFGTIHPEVLKCEIKVASDVKNPLCGKTGASYVFGPQKGATKEQVEKLDQGLAHYASLVENALDQSIQYVAGAGAAGGLGFGLLTIGAKILSGSQVLAEATGLEEKIKKADWVITGEGQSDFQTLYGKVPSFVAKLAKKYDSKTILISGSLGNGFEQLYEEFISCHSIAIGPLSIKESIASASKYLYICACNIARLLKASSN</sequence>
<gene>
    <name evidence="5" type="ORF">DL897_06885</name>
</gene>
<dbReference type="Pfam" id="PF02595">
    <property type="entry name" value="Gly_kinase"/>
    <property type="match status" value="1"/>
</dbReference>
<dbReference type="RefSeq" id="WP_113658409.1">
    <property type="nucleotide sequence ID" value="NZ_KZ845665.1"/>
</dbReference>
<evidence type="ECO:0000313" key="5">
    <source>
        <dbReference type="EMBL" id="RAL25795.1"/>
    </source>
</evidence>
<dbReference type="Gene3D" id="3.40.50.10350">
    <property type="entry name" value="Glycerate kinase, domain 1"/>
    <property type="match status" value="1"/>
</dbReference>
<dbReference type="PIRSF" id="PIRSF006078">
    <property type="entry name" value="GlxK"/>
    <property type="match status" value="1"/>
</dbReference>
<evidence type="ECO:0000313" key="6">
    <source>
        <dbReference type="Proteomes" id="UP000251213"/>
    </source>
</evidence>
<comment type="caution">
    <text evidence="5">The sequence shown here is derived from an EMBL/GenBank/DDBJ whole genome shotgun (WGS) entry which is preliminary data.</text>
</comment>
<dbReference type="GO" id="GO:0008887">
    <property type="term" value="F:glycerate kinase activity"/>
    <property type="evidence" value="ECO:0007669"/>
    <property type="project" value="UniProtKB-UniRule"/>
</dbReference>
<comment type="similarity">
    <text evidence="1 4">Belongs to the glycerate kinase type-1 family.</text>
</comment>
<evidence type="ECO:0000256" key="3">
    <source>
        <dbReference type="ARBA" id="ARBA00022777"/>
    </source>
</evidence>
<protein>
    <submittedName>
        <fullName evidence="5">Glycerate kinase</fullName>
    </submittedName>
</protein>
<evidence type="ECO:0000256" key="1">
    <source>
        <dbReference type="ARBA" id="ARBA00006284"/>
    </source>
</evidence>
<dbReference type="NCBIfam" id="TIGR00045">
    <property type="entry name" value="glycerate kinase"/>
    <property type="match status" value="1"/>
</dbReference>
<keyword evidence="2 4" id="KW-0808">Transferase</keyword>
<name>A0A364K659_9BACL</name>
<keyword evidence="6" id="KW-1185">Reference proteome</keyword>
<reference evidence="5 6" key="1">
    <citation type="submission" date="2018-06" db="EMBL/GenBank/DDBJ databases">
        <title>Thermoflavimicrobium daqus sp. nov., a thermophilic microbe isolated from Moutai-flavour Daqu.</title>
        <authorList>
            <person name="Wang X."/>
            <person name="Zhou H."/>
        </authorList>
    </citation>
    <scope>NUCLEOTIDE SEQUENCE [LARGE SCALE GENOMIC DNA]</scope>
    <source>
        <strain evidence="5 6">FBKL4.011</strain>
    </source>
</reference>
<evidence type="ECO:0000256" key="4">
    <source>
        <dbReference type="PIRNR" id="PIRNR006078"/>
    </source>
</evidence>
<dbReference type="Proteomes" id="UP000251213">
    <property type="component" value="Unassembled WGS sequence"/>
</dbReference>
<organism evidence="5 6">
    <name type="scientific">Thermoflavimicrobium daqui</name>
    <dbReference type="NCBI Taxonomy" id="2137476"/>
    <lineage>
        <taxon>Bacteria</taxon>
        <taxon>Bacillati</taxon>
        <taxon>Bacillota</taxon>
        <taxon>Bacilli</taxon>
        <taxon>Bacillales</taxon>
        <taxon>Thermoactinomycetaceae</taxon>
        <taxon>Thermoflavimicrobium</taxon>
    </lineage>
</organism>
<proteinExistence type="inferred from homology"/>
<dbReference type="InterPro" id="IPR036129">
    <property type="entry name" value="Glycerate_kinase_sf"/>
</dbReference>
<dbReference type="PANTHER" id="PTHR21599">
    <property type="entry name" value="GLYCERATE KINASE"/>
    <property type="match status" value="1"/>
</dbReference>
<reference evidence="5 6" key="2">
    <citation type="submission" date="2018-06" db="EMBL/GenBank/DDBJ databases">
        <authorList>
            <person name="Zhirakovskaya E."/>
        </authorList>
    </citation>
    <scope>NUCLEOTIDE SEQUENCE [LARGE SCALE GENOMIC DNA]</scope>
    <source>
        <strain evidence="5 6">FBKL4.011</strain>
    </source>
</reference>
<dbReference type="Gene3D" id="3.90.1510.10">
    <property type="entry name" value="Glycerate kinase, domain 2"/>
    <property type="match status" value="1"/>
</dbReference>